<organism evidence="1">
    <name type="scientific">Anguilla anguilla</name>
    <name type="common">European freshwater eel</name>
    <name type="synonym">Muraena anguilla</name>
    <dbReference type="NCBI Taxonomy" id="7936"/>
    <lineage>
        <taxon>Eukaryota</taxon>
        <taxon>Metazoa</taxon>
        <taxon>Chordata</taxon>
        <taxon>Craniata</taxon>
        <taxon>Vertebrata</taxon>
        <taxon>Euteleostomi</taxon>
        <taxon>Actinopterygii</taxon>
        <taxon>Neopterygii</taxon>
        <taxon>Teleostei</taxon>
        <taxon>Anguilliformes</taxon>
        <taxon>Anguillidae</taxon>
        <taxon>Anguilla</taxon>
    </lineage>
</organism>
<name>A0A0E9VW22_ANGAN</name>
<accession>A0A0E9VW22</accession>
<evidence type="ECO:0000313" key="1">
    <source>
        <dbReference type="EMBL" id="JAH81535.1"/>
    </source>
</evidence>
<protein>
    <submittedName>
        <fullName evidence="1">Uncharacterized protein</fullName>
    </submittedName>
</protein>
<dbReference type="AlphaFoldDB" id="A0A0E9VW22"/>
<sequence>MELRRMHSSASTMQLSWYVRYSPKVHNFFHAPLPTHYHLFDWANNVGFATYVF</sequence>
<reference evidence="1" key="1">
    <citation type="submission" date="2014-11" db="EMBL/GenBank/DDBJ databases">
        <authorList>
            <person name="Amaro Gonzalez C."/>
        </authorList>
    </citation>
    <scope>NUCLEOTIDE SEQUENCE</scope>
</reference>
<proteinExistence type="predicted"/>
<reference evidence="1" key="2">
    <citation type="journal article" date="2015" name="Fish Shellfish Immunol.">
        <title>Early steps in the European eel (Anguilla anguilla)-Vibrio vulnificus interaction in the gills: Role of the RtxA13 toxin.</title>
        <authorList>
            <person name="Callol A."/>
            <person name="Pajuelo D."/>
            <person name="Ebbesson L."/>
            <person name="Teles M."/>
            <person name="MacKenzie S."/>
            <person name="Amaro C."/>
        </authorList>
    </citation>
    <scope>NUCLEOTIDE SEQUENCE</scope>
</reference>
<dbReference type="EMBL" id="GBXM01027042">
    <property type="protein sequence ID" value="JAH81535.1"/>
    <property type="molecule type" value="Transcribed_RNA"/>
</dbReference>